<evidence type="ECO:0000259" key="2">
    <source>
        <dbReference type="Pfam" id="PF20152"/>
    </source>
</evidence>
<dbReference type="EMBL" id="SGPM01000164">
    <property type="protein sequence ID" value="THH28663.1"/>
    <property type="molecule type" value="Genomic_DNA"/>
</dbReference>
<feature type="transmembrane region" description="Helical" evidence="1">
    <location>
        <begin position="119"/>
        <end position="138"/>
    </location>
</feature>
<evidence type="ECO:0000313" key="3">
    <source>
        <dbReference type="EMBL" id="THH28663.1"/>
    </source>
</evidence>
<sequence>MGDVGDVRDTLGATLIGAFLSAGLSGMLTLQIIFYFRIYAVDFSRNRIMVAILWVLDVVHISMACSATWTYLVTNRSDNAISDYIPWTIAVTVALTAIITFIVHCFFAHRVYSLSGKKLLLASPIVILAFGRLFAALVSTSQMIRLKSFEKFVDQYGWVFTVGLSLSVAVDVIITVSLLIILRRSRTGYGTTTDRIIDIIAVYTVETGMITAVTTVVSLICWVTMPHNLIFLALHFTISKLYANSALATLNTRRALRARTQQSGELPTIRSENINTYPANSIPLHAKHLAPPAVYDMDNATSEEDGLEQICPNGVNNKFLDIFL</sequence>
<dbReference type="Pfam" id="PF20152">
    <property type="entry name" value="DUF6534"/>
    <property type="match status" value="1"/>
</dbReference>
<evidence type="ECO:0000313" key="4">
    <source>
        <dbReference type="Proteomes" id="UP000308730"/>
    </source>
</evidence>
<keyword evidence="1" id="KW-0472">Membrane</keyword>
<keyword evidence="1" id="KW-1133">Transmembrane helix</keyword>
<keyword evidence="4" id="KW-1185">Reference proteome</keyword>
<reference evidence="3 4" key="1">
    <citation type="submission" date="2019-02" db="EMBL/GenBank/DDBJ databases">
        <title>Genome sequencing of the rare red list fungi Antrodiella citrinella (Flaviporus citrinellus).</title>
        <authorList>
            <person name="Buettner E."/>
            <person name="Kellner H."/>
        </authorList>
    </citation>
    <scope>NUCLEOTIDE SEQUENCE [LARGE SCALE GENOMIC DNA]</scope>
    <source>
        <strain evidence="3 4">DSM 108506</strain>
    </source>
</reference>
<proteinExistence type="predicted"/>
<dbReference type="Proteomes" id="UP000308730">
    <property type="component" value="Unassembled WGS sequence"/>
</dbReference>
<feature type="transmembrane region" description="Helical" evidence="1">
    <location>
        <begin position="231"/>
        <end position="250"/>
    </location>
</feature>
<comment type="caution">
    <text evidence="3">The sequence shown here is derived from an EMBL/GenBank/DDBJ whole genome shotgun (WGS) entry which is preliminary data.</text>
</comment>
<dbReference type="InterPro" id="IPR045339">
    <property type="entry name" value="DUF6534"/>
</dbReference>
<dbReference type="AlphaFoldDB" id="A0A4V3XIC3"/>
<dbReference type="PANTHER" id="PTHR40465:SF1">
    <property type="entry name" value="DUF6534 DOMAIN-CONTAINING PROTEIN"/>
    <property type="match status" value="1"/>
</dbReference>
<dbReference type="PANTHER" id="PTHR40465">
    <property type="entry name" value="CHROMOSOME 1, WHOLE GENOME SHOTGUN SEQUENCE"/>
    <property type="match status" value="1"/>
</dbReference>
<keyword evidence="1" id="KW-0812">Transmembrane</keyword>
<feature type="domain" description="DUF6534" evidence="2">
    <location>
        <begin position="167"/>
        <end position="254"/>
    </location>
</feature>
<organism evidence="3 4">
    <name type="scientific">Antrodiella citrinella</name>
    <dbReference type="NCBI Taxonomy" id="2447956"/>
    <lineage>
        <taxon>Eukaryota</taxon>
        <taxon>Fungi</taxon>
        <taxon>Dikarya</taxon>
        <taxon>Basidiomycota</taxon>
        <taxon>Agaricomycotina</taxon>
        <taxon>Agaricomycetes</taxon>
        <taxon>Polyporales</taxon>
        <taxon>Steccherinaceae</taxon>
        <taxon>Antrodiella</taxon>
    </lineage>
</organism>
<evidence type="ECO:0000256" key="1">
    <source>
        <dbReference type="SAM" id="Phobius"/>
    </source>
</evidence>
<name>A0A4V3XIC3_9APHY</name>
<protein>
    <recommendedName>
        <fullName evidence="2">DUF6534 domain-containing protein</fullName>
    </recommendedName>
</protein>
<feature type="transmembrane region" description="Helical" evidence="1">
    <location>
        <begin position="12"/>
        <end position="36"/>
    </location>
</feature>
<feature type="transmembrane region" description="Helical" evidence="1">
    <location>
        <begin position="48"/>
        <end position="72"/>
    </location>
</feature>
<accession>A0A4V3XIC3</accession>
<feature type="transmembrane region" description="Helical" evidence="1">
    <location>
        <begin position="203"/>
        <end position="225"/>
    </location>
</feature>
<dbReference type="OrthoDB" id="3206554at2759"/>
<gene>
    <name evidence="3" type="ORF">EUX98_g5518</name>
</gene>
<feature type="transmembrane region" description="Helical" evidence="1">
    <location>
        <begin position="84"/>
        <end position="107"/>
    </location>
</feature>
<feature type="transmembrane region" description="Helical" evidence="1">
    <location>
        <begin position="158"/>
        <end position="182"/>
    </location>
</feature>